<evidence type="ECO:0000313" key="1">
    <source>
        <dbReference type="EMBL" id="SEA53887.1"/>
    </source>
</evidence>
<dbReference type="RefSeq" id="WP_093044410.1">
    <property type="nucleotide sequence ID" value="NZ_FNQR01000005.1"/>
</dbReference>
<proteinExistence type="predicted"/>
<sequence length="118" mass="13349">MIEYVSPIPAAVQLLERRMEAPVIGNRFPAGQIYPALLIRAAGGTDYSRLQILSRAGDDITAELNIVKAINMLERYAYQLDPIRVESCIRESNPIPTIDEDTGKPEFWCYMRLNHLEA</sequence>
<dbReference type="Proteomes" id="UP000198584">
    <property type="component" value="Unassembled WGS sequence"/>
</dbReference>
<protein>
    <recommendedName>
        <fullName evidence="3">DUF3168 domain-containing protein</fullName>
    </recommendedName>
</protein>
<dbReference type="STRING" id="571932.SAMN05421743_105219"/>
<accession>A0A1H4C0N5</accession>
<dbReference type="OrthoDB" id="2970090at2"/>
<evidence type="ECO:0000313" key="2">
    <source>
        <dbReference type="Proteomes" id="UP000198584"/>
    </source>
</evidence>
<organism evidence="1 2">
    <name type="scientific">Thalassobacillus cyri</name>
    <dbReference type="NCBI Taxonomy" id="571932"/>
    <lineage>
        <taxon>Bacteria</taxon>
        <taxon>Bacillati</taxon>
        <taxon>Bacillota</taxon>
        <taxon>Bacilli</taxon>
        <taxon>Bacillales</taxon>
        <taxon>Bacillaceae</taxon>
        <taxon>Thalassobacillus</taxon>
    </lineage>
</organism>
<keyword evidence="2" id="KW-1185">Reference proteome</keyword>
<gene>
    <name evidence="1" type="ORF">SAMN05421743_105219</name>
</gene>
<dbReference type="AlphaFoldDB" id="A0A1H4C0N5"/>
<evidence type="ECO:0008006" key="3">
    <source>
        <dbReference type="Google" id="ProtNLM"/>
    </source>
</evidence>
<dbReference type="EMBL" id="FNQR01000005">
    <property type="protein sequence ID" value="SEA53887.1"/>
    <property type="molecule type" value="Genomic_DNA"/>
</dbReference>
<reference evidence="1 2" key="1">
    <citation type="submission" date="2016-10" db="EMBL/GenBank/DDBJ databases">
        <authorList>
            <person name="de Groot N.N."/>
        </authorList>
    </citation>
    <scope>NUCLEOTIDE SEQUENCE [LARGE SCALE GENOMIC DNA]</scope>
    <source>
        <strain evidence="1 2">CCM7597</strain>
    </source>
</reference>
<name>A0A1H4C0N5_9BACI</name>